<reference evidence="1 2" key="1">
    <citation type="submission" date="2021-01" db="EMBL/GenBank/DDBJ databases">
        <title>Whole genome shotgun sequence of Actinoplanes deccanensis NBRC 13994.</title>
        <authorList>
            <person name="Komaki H."/>
            <person name="Tamura T."/>
        </authorList>
    </citation>
    <scope>NUCLEOTIDE SEQUENCE [LARGE SCALE GENOMIC DNA]</scope>
    <source>
        <strain evidence="1 2">NBRC 13994</strain>
    </source>
</reference>
<comment type="caution">
    <text evidence="1">The sequence shown here is derived from an EMBL/GenBank/DDBJ whole genome shotgun (WGS) entry which is preliminary data.</text>
</comment>
<evidence type="ECO:0000313" key="2">
    <source>
        <dbReference type="Proteomes" id="UP000609879"/>
    </source>
</evidence>
<keyword evidence="2" id="KW-1185">Reference proteome</keyword>
<gene>
    <name evidence="1" type="ORF">Ade02nite_47610</name>
</gene>
<dbReference type="EMBL" id="BOMI01000092">
    <property type="protein sequence ID" value="GID76120.1"/>
    <property type="molecule type" value="Genomic_DNA"/>
</dbReference>
<organism evidence="1 2">
    <name type="scientific">Paractinoplanes deccanensis</name>
    <dbReference type="NCBI Taxonomy" id="113561"/>
    <lineage>
        <taxon>Bacteria</taxon>
        <taxon>Bacillati</taxon>
        <taxon>Actinomycetota</taxon>
        <taxon>Actinomycetes</taxon>
        <taxon>Micromonosporales</taxon>
        <taxon>Micromonosporaceae</taxon>
        <taxon>Paractinoplanes</taxon>
    </lineage>
</organism>
<proteinExistence type="predicted"/>
<dbReference type="Proteomes" id="UP000609879">
    <property type="component" value="Unassembled WGS sequence"/>
</dbReference>
<sequence>MTERDDWRFPEWDALVGQAMEARVLGQTERFEQVRADVLTRIVLSPDLNPVDRKCVAAAIRDELDDFALDAAGEERPTTVARVIAERGLPSPVSVHNLEPPTCCVPSARRTTGPRRRCAG</sequence>
<dbReference type="RefSeq" id="WP_203768015.1">
    <property type="nucleotide sequence ID" value="NZ_BAAABO010000007.1"/>
</dbReference>
<protein>
    <submittedName>
        <fullName evidence="1">Uncharacterized protein</fullName>
    </submittedName>
</protein>
<name>A0ABQ3Y847_9ACTN</name>
<evidence type="ECO:0000313" key="1">
    <source>
        <dbReference type="EMBL" id="GID76120.1"/>
    </source>
</evidence>
<accession>A0ABQ3Y847</accession>